<dbReference type="EMBL" id="JAAJBE010000001">
    <property type="protein sequence ID" value="NGG26956.1"/>
    <property type="molecule type" value="Genomic_DNA"/>
</dbReference>
<evidence type="ECO:0000313" key="1">
    <source>
        <dbReference type="EMBL" id="NGG26956.1"/>
    </source>
</evidence>
<proteinExistence type="predicted"/>
<protein>
    <submittedName>
        <fullName evidence="1">Uncharacterized protein</fullName>
    </submittedName>
</protein>
<dbReference type="AlphaFoldDB" id="A0A6G4N8N3"/>
<organism evidence="1">
    <name type="scientific">Streptococcus salivarius</name>
    <dbReference type="NCBI Taxonomy" id="1304"/>
    <lineage>
        <taxon>Bacteria</taxon>
        <taxon>Bacillati</taxon>
        <taxon>Bacillota</taxon>
        <taxon>Bacilli</taxon>
        <taxon>Lactobacillales</taxon>
        <taxon>Streptococcaceae</taxon>
        <taxon>Streptococcus</taxon>
    </lineage>
</organism>
<reference evidence="1" key="1">
    <citation type="submission" date="2020-02" db="EMBL/GenBank/DDBJ databases">
        <title>Antibiotic resistance/susceptibility profiles of lactic acid-producing cocci isolated from the human vagina, and analysis of the genetic basis of atypical resistances.</title>
        <authorList>
            <person name="Sirichoat A."/>
            <person name="Florez A.B."/>
            <person name="Vazquez L."/>
            <person name="Buppasiri P."/>
            <person name="Panya M."/>
            <person name="Lulitanond V."/>
            <person name="Mayo B."/>
        </authorList>
    </citation>
    <scope>NUCLEOTIDE SEQUENCE</scope>
    <source>
        <strain evidence="1">VA08-2AN</strain>
    </source>
</reference>
<name>A0A6G4N8N3_STRSL</name>
<comment type="caution">
    <text evidence="1">The sequence shown here is derived from an EMBL/GenBank/DDBJ whole genome shotgun (WGS) entry which is preliminary data.</text>
</comment>
<gene>
    <name evidence="1" type="ORF">G5S97_00100</name>
</gene>
<accession>A0A6G4N8N3</accession>
<sequence>MGSFRMLQNPSKLSLYFSRLTSKINKKVKIAFALLLFVALGMFLYNAYQRAYKPYLYDKNNYYYKAYNYSVEKIKPQRKVVKDIEIEVFHFGKDDFPDNLSTYKVGHYIDKGIDPRRLLLHITFTDKTKITLPFGQVTSTENFFDRYERYFDRKVFEVGPGFDEEWFSNAENYRQMIERFPGLHDKTMDADFELYLRDFLFMIVPGDTLYQTGAVKDGVSKYHFQLKNPKSGKMQSYIIYGNEGDIPLWDWQAPFVTFDKDFANKERIQEFFDDYDIREYGNYWDGMYNIQFPHLNSFRGDGYNFYKMAFYSDKFTNFPLSLDLTGKSEDFKITITDSYLQEESRTAKNEIHYLKYSTSKTYDSSNKEAYMNDILHQYLK</sequence>